<feature type="compositionally biased region" description="Basic residues" evidence="1">
    <location>
        <begin position="97"/>
        <end position="107"/>
    </location>
</feature>
<accession>A0A1X6PDW6</accession>
<organism evidence="2 3">
    <name type="scientific">Porphyra umbilicalis</name>
    <name type="common">Purple laver</name>
    <name type="synonym">Red alga</name>
    <dbReference type="NCBI Taxonomy" id="2786"/>
    <lineage>
        <taxon>Eukaryota</taxon>
        <taxon>Rhodophyta</taxon>
        <taxon>Bangiophyceae</taxon>
        <taxon>Bangiales</taxon>
        <taxon>Bangiaceae</taxon>
        <taxon>Porphyra</taxon>
    </lineage>
</organism>
<dbReference type="EMBL" id="KV918798">
    <property type="protein sequence ID" value="OSX79052.1"/>
    <property type="molecule type" value="Genomic_DNA"/>
</dbReference>
<feature type="region of interest" description="Disordered" evidence="1">
    <location>
        <begin position="1"/>
        <end position="117"/>
    </location>
</feature>
<gene>
    <name evidence="2" type="ORF">BU14_0087s0002</name>
</gene>
<dbReference type="AlphaFoldDB" id="A0A1X6PDW6"/>
<feature type="compositionally biased region" description="Polar residues" evidence="1">
    <location>
        <begin position="9"/>
        <end position="19"/>
    </location>
</feature>
<evidence type="ECO:0000313" key="3">
    <source>
        <dbReference type="Proteomes" id="UP000218209"/>
    </source>
</evidence>
<protein>
    <submittedName>
        <fullName evidence="2">Uncharacterized protein</fullName>
    </submittedName>
</protein>
<feature type="compositionally biased region" description="Low complexity" evidence="1">
    <location>
        <begin position="76"/>
        <end position="96"/>
    </location>
</feature>
<feature type="compositionally biased region" description="Basic and acidic residues" evidence="1">
    <location>
        <begin position="108"/>
        <end position="117"/>
    </location>
</feature>
<evidence type="ECO:0000313" key="2">
    <source>
        <dbReference type="EMBL" id="OSX79052.1"/>
    </source>
</evidence>
<evidence type="ECO:0000256" key="1">
    <source>
        <dbReference type="SAM" id="MobiDB-lite"/>
    </source>
</evidence>
<reference evidence="2 3" key="1">
    <citation type="submission" date="2017-03" db="EMBL/GenBank/DDBJ databases">
        <title>WGS assembly of Porphyra umbilicalis.</title>
        <authorList>
            <person name="Brawley S.H."/>
            <person name="Blouin N.A."/>
            <person name="Ficko-Blean E."/>
            <person name="Wheeler G.L."/>
            <person name="Lohr M."/>
            <person name="Goodson H.V."/>
            <person name="Jenkins J.W."/>
            <person name="Blaby-Haas C.E."/>
            <person name="Helliwell K.E."/>
            <person name="Chan C."/>
            <person name="Marriage T."/>
            <person name="Bhattacharya D."/>
            <person name="Klein A.S."/>
            <person name="Badis Y."/>
            <person name="Brodie J."/>
            <person name="Cao Y."/>
            <person name="Collen J."/>
            <person name="Dittami S.M."/>
            <person name="Gachon C.M."/>
            <person name="Green B.R."/>
            <person name="Karpowicz S."/>
            <person name="Kim J.W."/>
            <person name="Kudahl U."/>
            <person name="Lin S."/>
            <person name="Michel G."/>
            <person name="Mittag M."/>
            <person name="Olson B.J."/>
            <person name="Pangilinan J."/>
            <person name="Peng Y."/>
            <person name="Qiu H."/>
            <person name="Shu S."/>
            <person name="Singer J.T."/>
            <person name="Smith A.G."/>
            <person name="Sprecher B.N."/>
            <person name="Wagner V."/>
            <person name="Wang W."/>
            <person name="Wang Z.-Y."/>
            <person name="Yan J."/>
            <person name="Yarish C."/>
            <person name="Zoeuner-Riek S."/>
            <person name="Zhuang Y."/>
            <person name="Zou Y."/>
            <person name="Lindquist E.A."/>
            <person name="Grimwood J."/>
            <person name="Barry K."/>
            <person name="Rokhsar D.S."/>
            <person name="Schmutz J."/>
            <person name="Stiller J.W."/>
            <person name="Grossman A.R."/>
            <person name="Prochnik S.E."/>
        </authorList>
    </citation>
    <scope>NUCLEOTIDE SEQUENCE [LARGE SCALE GENOMIC DNA]</scope>
    <source>
        <strain evidence="2">4086291</strain>
    </source>
</reference>
<feature type="region of interest" description="Disordered" evidence="1">
    <location>
        <begin position="132"/>
        <end position="156"/>
    </location>
</feature>
<keyword evidence="3" id="KW-1185">Reference proteome</keyword>
<dbReference type="Proteomes" id="UP000218209">
    <property type="component" value="Unassembled WGS sequence"/>
</dbReference>
<proteinExistence type="predicted"/>
<sequence>MAPLAGASRRQTASSQPRYSSARPRNPTPPRAARVSDVRPPRLTAVGDARRWQGRVPAAALSPCAGPAPRRRGRHAPGVVARRAGGARADAPSPAARRWRARARRDPRRGDVRRPRGVWGDRRRVAAGVAVTHAAAGASRRAPRRAGLPPPAAVLP</sequence>
<name>A0A1X6PDW6_PORUM</name>